<dbReference type="EMBL" id="BARW01014333">
    <property type="protein sequence ID" value="GAI74704.1"/>
    <property type="molecule type" value="Genomic_DNA"/>
</dbReference>
<protein>
    <submittedName>
        <fullName evidence="1">Uncharacterized protein</fullName>
    </submittedName>
</protein>
<evidence type="ECO:0000313" key="1">
    <source>
        <dbReference type="EMBL" id="GAI74704.1"/>
    </source>
</evidence>
<accession>X1T3U4</accession>
<feature type="non-terminal residue" evidence="1">
    <location>
        <position position="36"/>
    </location>
</feature>
<gene>
    <name evidence="1" type="ORF">S12H4_25491</name>
</gene>
<reference evidence="1" key="1">
    <citation type="journal article" date="2014" name="Front. Microbiol.">
        <title>High frequency of phylogenetically diverse reductive dehalogenase-homologous genes in deep subseafloor sedimentary metagenomes.</title>
        <authorList>
            <person name="Kawai M."/>
            <person name="Futagami T."/>
            <person name="Toyoda A."/>
            <person name="Takaki Y."/>
            <person name="Nishi S."/>
            <person name="Hori S."/>
            <person name="Arai W."/>
            <person name="Tsubouchi T."/>
            <person name="Morono Y."/>
            <person name="Uchiyama I."/>
            <person name="Ito T."/>
            <person name="Fujiyama A."/>
            <person name="Inagaki F."/>
            <person name="Takami H."/>
        </authorList>
    </citation>
    <scope>NUCLEOTIDE SEQUENCE</scope>
    <source>
        <strain evidence="1">Expedition CK06-06</strain>
    </source>
</reference>
<comment type="caution">
    <text evidence="1">The sequence shown here is derived from an EMBL/GenBank/DDBJ whole genome shotgun (WGS) entry which is preliminary data.</text>
</comment>
<name>X1T3U4_9ZZZZ</name>
<dbReference type="AlphaFoldDB" id="X1T3U4"/>
<sequence length="36" mass="3727">MVSVLQARQGLVFLLGLALGLALVLLRVLALPLALA</sequence>
<proteinExistence type="predicted"/>
<organism evidence="1">
    <name type="scientific">marine sediment metagenome</name>
    <dbReference type="NCBI Taxonomy" id="412755"/>
    <lineage>
        <taxon>unclassified sequences</taxon>
        <taxon>metagenomes</taxon>
        <taxon>ecological metagenomes</taxon>
    </lineage>
</organism>